<organism evidence="1 2">
    <name type="scientific">Smallanthus sonchifolius</name>
    <dbReference type="NCBI Taxonomy" id="185202"/>
    <lineage>
        <taxon>Eukaryota</taxon>
        <taxon>Viridiplantae</taxon>
        <taxon>Streptophyta</taxon>
        <taxon>Embryophyta</taxon>
        <taxon>Tracheophyta</taxon>
        <taxon>Spermatophyta</taxon>
        <taxon>Magnoliopsida</taxon>
        <taxon>eudicotyledons</taxon>
        <taxon>Gunneridae</taxon>
        <taxon>Pentapetalae</taxon>
        <taxon>asterids</taxon>
        <taxon>campanulids</taxon>
        <taxon>Asterales</taxon>
        <taxon>Asteraceae</taxon>
        <taxon>Asteroideae</taxon>
        <taxon>Heliantheae alliance</taxon>
        <taxon>Millerieae</taxon>
        <taxon>Smallanthus</taxon>
    </lineage>
</organism>
<proteinExistence type="predicted"/>
<comment type="caution">
    <text evidence="1">The sequence shown here is derived from an EMBL/GenBank/DDBJ whole genome shotgun (WGS) entry which is preliminary data.</text>
</comment>
<name>A0ACB9I457_9ASTR</name>
<evidence type="ECO:0000313" key="1">
    <source>
        <dbReference type="EMBL" id="KAI3802562.1"/>
    </source>
</evidence>
<sequence>MVIADQFPHLTFALGLLANIGSFMVFLSPLPTFYDVYKKKSTEGFQSIPYVVGLFTSMMSIYYALLKGDAMILITIRALGIVIQTFYLCVFVYYAPKRSKKDCLKLTMLFIVIGFGLIIQVIKTKSVEFMPILLSLSVTLSNAMWFVYGLLIGDFNILIPNTLGFTLGIIQVLFYFVYKNKKPDIDEKIKVNKEEISEIDEPRAPKVKDQSTIDIVEPKAFICSENARNLHGVVVVCNPIVANHTIEVPA</sequence>
<reference evidence="2" key="1">
    <citation type="journal article" date="2022" name="Mol. Ecol. Resour.">
        <title>The genomes of chicory, endive, great burdock and yacon provide insights into Asteraceae palaeo-polyploidization history and plant inulin production.</title>
        <authorList>
            <person name="Fan W."/>
            <person name="Wang S."/>
            <person name="Wang H."/>
            <person name="Wang A."/>
            <person name="Jiang F."/>
            <person name="Liu H."/>
            <person name="Zhao H."/>
            <person name="Xu D."/>
            <person name="Zhang Y."/>
        </authorList>
    </citation>
    <scope>NUCLEOTIDE SEQUENCE [LARGE SCALE GENOMIC DNA]</scope>
    <source>
        <strain evidence="2">cv. Yunnan</strain>
    </source>
</reference>
<dbReference type="EMBL" id="CM042027">
    <property type="protein sequence ID" value="KAI3802562.1"/>
    <property type="molecule type" value="Genomic_DNA"/>
</dbReference>
<evidence type="ECO:0000313" key="2">
    <source>
        <dbReference type="Proteomes" id="UP001056120"/>
    </source>
</evidence>
<keyword evidence="2" id="KW-1185">Reference proteome</keyword>
<accession>A0ACB9I457</accession>
<protein>
    <submittedName>
        <fullName evidence="1">Uncharacterized protein</fullName>
    </submittedName>
</protein>
<dbReference type="Proteomes" id="UP001056120">
    <property type="component" value="Linkage Group LG10"/>
</dbReference>
<reference evidence="1 2" key="2">
    <citation type="journal article" date="2022" name="Mol. Ecol. Resour.">
        <title>The genomes of chicory, endive, great burdock and yacon provide insights into Asteraceae paleo-polyploidization history and plant inulin production.</title>
        <authorList>
            <person name="Fan W."/>
            <person name="Wang S."/>
            <person name="Wang H."/>
            <person name="Wang A."/>
            <person name="Jiang F."/>
            <person name="Liu H."/>
            <person name="Zhao H."/>
            <person name="Xu D."/>
            <person name="Zhang Y."/>
        </authorList>
    </citation>
    <scope>NUCLEOTIDE SEQUENCE [LARGE SCALE GENOMIC DNA]</scope>
    <source>
        <strain evidence="2">cv. Yunnan</strain>
        <tissue evidence="1">Leaves</tissue>
    </source>
</reference>
<gene>
    <name evidence="1" type="ORF">L1987_30699</name>
</gene>